<dbReference type="EMBL" id="CP002372">
    <property type="protein sequence ID" value="ADT84227.1"/>
    <property type="molecule type" value="Genomic_DNA"/>
</dbReference>
<dbReference type="Proteomes" id="UP000007478">
    <property type="component" value="Chromosome"/>
</dbReference>
<dbReference type="InterPro" id="IPR035994">
    <property type="entry name" value="Nucleoside_phosphorylase_sf"/>
</dbReference>
<dbReference type="Gene3D" id="3.40.50.1580">
    <property type="entry name" value="Nucleoside phosphorylase domain"/>
    <property type="match status" value="1"/>
</dbReference>
<evidence type="ECO:0000313" key="3">
    <source>
        <dbReference type="Proteomes" id="UP000007478"/>
    </source>
</evidence>
<dbReference type="InterPro" id="IPR000845">
    <property type="entry name" value="Nucleoside_phosphorylase_d"/>
</dbReference>
<protein>
    <recommendedName>
        <fullName evidence="1">Nucleoside phosphorylase domain-containing protein</fullName>
    </recommendedName>
</protein>
<sequence>MLVEETGAIREEVQLVMLYCPLIIQGDGNKVRDYSSRGILGVEMEASALMSVASFRGVDLAVALAVSDELYKGKWNPGFGSKKLKRTERLLVKAALETLISL</sequence>
<feature type="domain" description="Nucleoside phosphorylase" evidence="1">
    <location>
        <begin position="29"/>
        <end position="72"/>
    </location>
</feature>
<reference evidence="2 3" key="1">
    <citation type="journal article" date="2011" name="J. Bacteriol.">
        <title>Complete genome sequence of the hyperthermophilic, piezophilic, heterotrophic, and carboxydotrophic archaeon Thermococcus barophilus MP.</title>
        <authorList>
            <person name="Vannier P."/>
            <person name="Marteinsson V.T."/>
            <person name="Fridjonsson O.H."/>
            <person name="Oger P."/>
            <person name="Jebbar M."/>
        </authorList>
    </citation>
    <scope>NUCLEOTIDE SEQUENCE [LARGE SCALE GENOMIC DNA]</scope>
    <source>
        <strain evidence="3">DSM 11836 / MP</strain>
    </source>
</reference>
<name>F0LH19_THEBM</name>
<dbReference type="HOGENOM" id="CLU_2271169_0_0_2"/>
<organism evidence="2 3">
    <name type="scientific">Thermococcus barophilus (strain DSM 11836 / MP)</name>
    <dbReference type="NCBI Taxonomy" id="391623"/>
    <lineage>
        <taxon>Archaea</taxon>
        <taxon>Methanobacteriati</taxon>
        <taxon>Methanobacteriota</taxon>
        <taxon>Thermococci</taxon>
        <taxon>Thermococcales</taxon>
        <taxon>Thermococcaceae</taxon>
        <taxon>Thermococcus</taxon>
    </lineage>
</organism>
<evidence type="ECO:0000259" key="1">
    <source>
        <dbReference type="Pfam" id="PF01048"/>
    </source>
</evidence>
<dbReference type="KEGG" id="tba:TERMP_01251"/>
<dbReference type="AlphaFoldDB" id="F0LH19"/>
<evidence type="ECO:0000313" key="2">
    <source>
        <dbReference type="EMBL" id="ADT84227.1"/>
    </source>
</evidence>
<dbReference type="eggNOG" id="arCOG01324">
    <property type="taxonomic scope" value="Archaea"/>
</dbReference>
<keyword evidence="3" id="KW-1185">Reference proteome</keyword>
<dbReference type="GO" id="GO:0003824">
    <property type="term" value="F:catalytic activity"/>
    <property type="evidence" value="ECO:0007669"/>
    <property type="project" value="InterPro"/>
</dbReference>
<dbReference type="SUPFAM" id="SSF53167">
    <property type="entry name" value="Purine and uridine phosphorylases"/>
    <property type="match status" value="1"/>
</dbReference>
<accession>F0LH19</accession>
<gene>
    <name evidence="2" type="ordered locus">TERMP_01251</name>
</gene>
<dbReference type="GO" id="GO:0009116">
    <property type="term" value="P:nucleoside metabolic process"/>
    <property type="evidence" value="ECO:0007669"/>
    <property type="project" value="InterPro"/>
</dbReference>
<dbReference type="PATRIC" id="fig|391623.17.peg.1253"/>
<proteinExistence type="predicted"/>
<dbReference type="Pfam" id="PF01048">
    <property type="entry name" value="PNP_UDP_1"/>
    <property type="match status" value="1"/>
</dbReference>